<gene>
    <name evidence="3" type="ORF">G1C98_0147</name>
</gene>
<feature type="domain" description="SpaA-like prealbumin fold" evidence="2">
    <location>
        <begin position="778"/>
        <end position="859"/>
    </location>
</feature>
<evidence type="ECO:0000313" key="3">
    <source>
        <dbReference type="EMBL" id="NMM95411.1"/>
    </source>
</evidence>
<keyword evidence="1" id="KW-0812">Transmembrane</keyword>
<dbReference type="InterPro" id="IPR008966">
    <property type="entry name" value="Adhesion_dom_sf"/>
</dbReference>
<evidence type="ECO:0000259" key="2">
    <source>
        <dbReference type="Pfam" id="PF17802"/>
    </source>
</evidence>
<dbReference type="Pfam" id="PF17802">
    <property type="entry name" value="SpaA"/>
    <property type="match status" value="1"/>
</dbReference>
<dbReference type="InterPro" id="IPR013783">
    <property type="entry name" value="Ig-like_fold"/>
</dbReference>
<feature type="transmembrane region" description="Helical" evidence="1">
    <location>
        <begin position="907"/>
        <end position="926"/>
    </location>
</feature>
<dbReference type="AlphaFoldDB" id="A0A7Y0EU56"/>
<name>A0A7Y0EU56_9BIFI</name>
<keyword evidence="1" id="KW-1133">Transmembrane helix</keyword>
<accession>A0A7Y0EU56</accession>
<evidence type="ECO:0000313" key="4">
    <source>
        <dbReference type="Proteomes" id="UP000529710"/>
    </source>
</evidence>
<keyword evidence="4" id="KW-1185">Reference proteome</keyword>
<protein>
    <recommendedName>
        <fullName evidence="2">SpaA-like prealbumin fold domain-containing protein</fullName>
    </recommendedName>
</protein>
<reference evidence="3 4" key="1">
    <citation type="submission" date="2020-02" db="EMBL/GenBank/DDBJ databases">
        <title>Characterization of phylogenetic diversity of novel bifidobacterial species isolated in Czech ZOOs.</title>
        <authorList>
            <person name="Lugli G.A."/>
            <person name="Vera N.B."/>
            <person name="Ventura M."/>
        </authorList>
    </citation>
    <scope>NUCLEOTIDE SEQUENCE [LARGE SCALE GENOMIC DNA]</scope>
    <source>
        <strain evidence="3 4">DSM 109960</strain>
    </source>
</reference>
<dbReference type="Proteomes" id="UP000529710">
    <property type="component" value="Unassembled WGS sequence"/>
</dbReference>
<proteinExistence type="predicted"/>
<dbReference type="Gene3D" id="2.60.40.10">
    <property type="entry name" value="Immunoglobulins"/>
    <property type="match status" value="1"/>
</dbReference>
<comment type="caution">
    <text evidence="3">The sequence shown here is derived from an EMBL/GenBank/DDBJ whole genome shotgun (WGS) entry which is preliminary data.</text>
</comment>
<organism evidence="3 4">
    <name type="scientific">Bifidobacterium erythrocebi</name>
    <dbReference type="NCBI Taxonomy" id="2675325"/>
    <lineage>
        <taxon>Bacteria</taxon>
        <taxon>Bacillati</taxon>
        <taxon>Actinomycetota</taxon>
        <taxon>Actinomycetes</taxon>
        <taxon>Bifidobacteriales</taxon>
        <taxon>Bifidobacteriaceae</taxon>
        <taxon>Bifidobacterium</taxon>
    </lineage>
</organism>
<evidence type="ECO:0000256" key="1">
    <source>
        <dbReference type="SAM" id="Phobius"/>
    </source>
</evidence>
<keyword evidence="1" id="KW-0472">Membrane</keyword>
<dbReference type="GO" id="GO:0005975">
    <property type="term" value="P:carbohydrate metabolic process"/>
    <property type="evidence" value="ECO:0007669"/>
    <property type="project" value="UniProtKB-ARBA"/>
</dbReference>
<dbReference type="InterPro" id="IPR041033">
    <property type="entry name" value="SpaA_PFL_dom_1"/>
</dbReference>
<sequence>MTGNGGHGQVLADIDSFKVVDANGNEVAVSKPQEGASDFSLTLPKMASGQRYVITYTTTFEDFSKTADISGNNTATASSGNDYQDSAKANVTFDSTKPDISKTAGELDADGNRTWTITVNSAGMDVNGWTLTDVLGNGMSMAGNDGKVTITTSDGTSFKTTLPYTFGTNAKDTNTSARYTITYSTRFDGQYKNETNKAFITPPGGQAGSCSGTCASTGEVSVPGEGSNALEKTGQTVPGSETGTTVDYLWTAKIEANASDITGPWTFTDTLSDSTEGWYGAKQTMLSSKQELKEAVLSAFSDAGVAMKADDLTVSVTDGGFTVTSNKTIPKGTVARFQYRSRATLPNKNLADWIYQGGYGYSNTIKLGSLQATGTMCYKPVKDTEISKLNDTYGHSWDMPTDKREYKLGDVPYYTDANGAKRRVLSWRIKTRISTGSTGVSIVDQLPKGLTLLDGAQSVYFDNSTGTKTVNGLGVGVLKDGESDGTLSLQDFSFNGNSGTASLAFGGRTYQLKASIGSDESQQTITIDLPDALVKAIGTATLNVEVRAVINETQFPEELLVQHDYDNTATIRYTNGGQEHSKSADQQQNVYSDAMADLIAKDGQAEQDNNRITYTLTVNPEARCLTATDAKTGDTCVPVTFTVKDEATYSHYGAWNNASNSQDMVMRLVPGSAKVYEIGPGCTRYDRSKCVALDPQSYTQTYTSDHSDPTAYKEQLSFELANCKGYLISYTYEYSGKSVGAQLVVDNSATVFGRVAKRNGIQTAIKKHSATSYTIGLSVYKVNEENESEFIPGATFDLYGYTSDGTWEKLSGSIVSGADGKLSGYGAANLTYNRAYKLVETQAPSGWTVNTKPLYFVIVPETTGKYPELYPADTKDIRFVQNNGILYFTDKRETPMLPATGGEGVNGIMAGGALLAAAACLGLAVANTVKTRRAADDSEVIGR</sequence>
<dbReference type="EMBL" id="JAAIIF010000003">
    <property type="protein sequence ID" value="NMM95411.1"/>
    <property type="molecule type" value="Genomic_DNA"/>
</dbReference>
<dbReference type="SUPFAM" id="SSF49401">
    <property type="entry name" value="Bacterial adhesins"/>
    <property type="match status" value="1"/>
</dbReference>